<organism evidence="3 4">
    <name type="scientific">Nakamurella multipartita (strain ATCC 700099 / DSM 44233 / CIP 104796 / JCM 9543 / NBRC 105858 / Y-104)</name>
    <name type="common">Microsphaera multipartita</name>
    <dbReference type="NCBI Taxonomy" id="479431"/>
    <lineage>
        <taxon>Bacteria</taxon>
        <taxon>Bacillati</taxon>
        <taxon>Actinomycetota</taxon>
        <taxon>Actinomycetes</taxon>
        <taxon>Nakamurellales</taxon>
        <taxon>Nakamurellaceae</taxon>
        <taxon>Nakamurella</taxon>
    </lineage>
</organism>
<reference evidence="4" key="1">
    <citation type="submission" date="2009-09" db="EMBL/GenBank/DDBJ databases">
        <title>The complete genome of Nakamurella multipartita DSM 44233.</title>
        <authorList>
            <consortium name="US DOE Joint Genome Institute (JGI-PGF)"/>
            <person name="Lucas S."/>
            <person name="Copeland A."/>
            <person name="Lapidus A."/>
            <person name="Glavina del Rio T."/>
            <person name="Dalin E."/>
            <person name="Tice H."/>
            <person name="Bruce D."/>
            <person name="Goodwin L."/>
            <person name="Pitluck S."/>
            <person name="Kyrpides N."/>
            <person name="Mavromatis K."/>
            <person name="Ivanova N."/>
            <person name="Ovchinnikova G."/>
            <person name="Sims D."/>
            <person name="Meincke L."/>
            <person name="Brettin T."/>
            <person name="Detter J.C."/>
            <person name="Han C."/>
            <person name="Larimer F."/>
            <person name="Land M."/>
            <person name="Hauser L."/>
            <person name="Markowitz V."/>
            <person name="Cheng J.-F."/>
            <person name="Hugenholtz P."/>
            <person name="Woyke T."/>
            <person name="Wu D."/>
            <person name="Klenk H.-P."/>
            <person name="Eisen J.A."/>
        </authorList>
    </citation>
    <scope>NUCLEOTIDE SEQUENCE [LARGE SCALE GENOMIC DNA]</scope>
    <source>
        <strain evidence="4">ATCC 700099 / DSM 44233 / CIP 104796 / JCM 9543 / NBRC 105858 / Y-104</strain>
    </source>
</reference>
<dbReference type="InterPro" id="IPR036291">
    <property type="entry name" value="NAD(P)-bd_dom_sf"/>
</dbReference>
<comment type="similarity">
    <text evidence="1">Belongs to the short-chain dehydrogenases/reductases (SDR) family.</text>
</comment>
<dbReference type="InterPro" id="IPR002347">
    <property type="entry name" value="SDR_fam"/>
</dbReference>
<dbReference type="InterPro" id="IPR020904">
    <property type="entry name" value="Sc_DH/Rdtase_CS"/>
</dbReference>
<dbReference type="AlphaFoldDB" id="C8X9B7"/>
<dbReference type="OrthoDB" id="4535149at2"/>
<dbReference type="Gene3D" id="3.40.50.720">
    <property type="entry name" value="NAD(P)-binding Rossmann-like Domain"/>
    <property type="match status" value="1"/>
</dbReference>
<dbReference type="PROSITE" id="PS00061">
    <property type="entry name" value="ADH_SHORT"/>
    <property type="match status" value="1"/>
</dbReference>
<dbReference type="InParanoid" id="C8X9B7"/>
<dbReference type="NCBIfam" id="TIGR04504">
    <property type="entry name" value="SDR_subfam_2"/>
    <property type="match status" value="1"/>
</dbReference>
<dbReference type="HOGENOM" id="CLU_010194_1_0_11"/>
<dbReference type="EMBL" id="CP001737">
    <property type="protein sequence ID" value="ACV77185.1"/>
    <property type="molecule type" value="Genomic_DNA"/>
</dbReference>
<gene>
    <name evidence="3" type="ordered locus">Namu_0771</name>
</gene>
<reference evidence="3 4" key="2">
    <citation type="journal article" date="2010" name="Stand. Genomic Sci.">
        <title>Complete genome sequence of Nakamurella multipartita type strain (Y-104).</title>
        <authorList>
            <person name="Tice H."/>
            <person name="Mayilraj S."/>
            <person name="Sims D."/>
            <person name="Lapidus A."/>
            <person name="Nolan M."/>
            <person name="Lucas S."/>
            <person name="Glavina Del Rio T."/>
            <person name="Copeland A."/>
            <person name="Cheng J.F."/>
            <person name="Meincke L."/>
            <person name="Bruce D."/>
            <person name="Goodwin L."/>
            <person name="Pitluck S."/>
            <person name="Ivanova N."/>
            <person name="Mavromatis K."/>
            <person name="Ovchinnikova G."/>
            <person name="Pati A."/>
            <person name="Chen A."/>
            <person name="Palaniappan K."/>
            <person name="Land M."/>
            <person name="Hauser L."/>
            <person name="Chang Y.J."/>
            <person name="Jeffries C.D."/>
            <person name="Detter J.C."/>
            <person name="Brettin T."/>
            <person name="Rohde M."/>
            <person name="Goker M."/>
            <person name="Bristow J."/>
            <person name="Eisen J.A."/>
            <person name="Markowitz V."/>
            <person name="Hugenholtz P."/>
            <person name="Kyrpides N.C."/>
            <person name="Klenk H.P."/>
            <person name="Chen F."/>
        </authorList>
    </citation>
    <scope>NUCLEOTIDE SEQUENCE [LARGE SCALE GENOMIC DNA]</scope>
    <source>
        <strain evidence="4">ATCC 700099 / DSM 44233 / CIP 104796 / JCM 9543 / NBRC 105858 / Y-104</strain>
    </source>
</reference>
<dbReference type="KEGG" id="nml:Namu_0771"/>
<evidence type="ECO:0000313" key="4">
    <source>
        <dbReference type="Proteomes" id="UP000002218"/>
    </source>
</evidence>
<dbReference type="SUPFAM" id="SSF51735">
    <property type="entry name" value="NAD(P)-binding Rossmann-fold domains"/>
    <property type="match status" value="1"/>
</dbReference>
<dbReference type="RefSeq" id="WP_015746101.1">
    <property type="nucleotide sequence ID" value="NC_013235.1"/>
</dbReference>
<keyword evidence="2" id="KW-0560">Oxidoreductase</keyword>
<name>C8X9B7_NAKMY</name>
<dbReference type="PANTHER" id="PTHR24321">
    <property type="entry name" value="DEHYDROGENASES, SHORT CHAIN"/>
    <property type="match status" value="1"/>
</dbReference>
<keyword evidence="4" id="KW-1185">Reference proteome</keyword>
<dbReference type="eggNOG" id="COG1028">
    <property type="taxonomic scope" value="Bacteria"/>
</dbReference>
<evidence type="ECO:0000256" key="1">
    <source>
        <dbReference type="ARBA" id="ARBA00006484"/>
    </source>
</evidence>
<evidence type="ECO:0000313" key="3">
    <source>
        <dbReference type="EMBL" id="ACV77185.1"/>
    </source>
</evidence>
<dbReference type="Proteomes" id="UP000002218">
    <property type="component" value="Chromosome"/>
</dbReference>
<dbReference type="PANTHER" id="PTHR24321:SF8">
    <property type="entry name" value="ESTRADIOL 17-BETA-DEHYDROGENASE 8-RELATED"/>
    <property type="match status" value="1"/>
</dbReference>
<dbReference type="GO" id="GO:0016491">
    <property type="term" value="F:oxidoreductase activity"/>
    <property type="evidence" value="ECO:0007669"/>
    <property type="project" value="UniProtKB-KW"/>
</dbReference>
<protein>
    <submittedName>
        <fullName evidence="3">Short-chain dehydrogenase/reductase SDR</fullName>
    </submittedName>
</protein>
<dbReference type="STRING" id="479431.Namu_0771"/>
<sequence>MTTALDPEDGARPFAIVTGAARGIGAATAARLARDGFDLLLIDRAAADLHAAVEYPLATADDLERTAQACRSAGGQVLTATADVRHEDALAGAVRQVPAGRLRAVVAVAGIIGAARPAWEYTRAELALDLDTNFYGVANLARAAVPLLLTAPKGTGRFVAVVSVAGQVGLPRLAAYVASKHAALGYLRSLAADLGEFGVTANAILPGSTRTTLLERSAQIYGLTDIEQFGPSQRLGRLIEPADVAAAVSWLCGPDAGAVTGTELRVDAGFVG</sequence>
<dbReference type="CDD" id="cd05233">
    <property type="entry name" value="SDR_c"/>
    <property type="match status" value="1"/>
</dbReference>
<dbReference type="Pfam" id="PF13561">
    <property type="entry name" value="adh_short_C2"/>
    <property type="match status" value="1"/>
</dbReference>
<dbReference type="PRINTS" id="PR00081">
    <property type="entry name" value="GDHRDH"/>
</dbReference>
<evidence type="ECO:0000256" key="2">
    <source>
        <dbReference type="ARBA" id="ARBA00023002"/>
    </source>
</evidence>
<accession>C8X9B7</accession>
<proteinExistence type="inferred from homology"/>
<dbReference type="InterPro" id="IPR030981">
    <property type="entry name" value="SDR_subfam_2"/>
</dbReference>